<evidence type="ECO:0000256" key="1">
    <source>
        <dbReference type="SAM" id="Phobius"/>
    </source>
</evidence>
<organism evidence="2 3">
    <name type="scientific">Microvirga alba</name>
    <dbReference type="NCBI Taxonomy" id="2791025"/>
    <lineage>
        <taxon>Bacteria</taxon>
        <taxon>Pseudomonadati</taxon>
        <taxon>Pseudomonadota</taxon>
        <taxon>Alphaproteobacteria</taxon>
        <taxon>Hyphomicrobiales</taxon>
        <taxon>Methylobacteriaceae</taxon>
        <taxon>Microvirga</taxon>
    </lineage>
</organism>
<comment type="caution">
    <text evidence="2">The sequence shown here is derived from an EMBL/GenBank/DDBJ whole genome shotgun (WGS) entry which is preliminary data.</text>
</comment>
<dbReference type="RefSeq" id="WP_196273625.1">
    <property type="nucleotide sequence ID" value="NZ_JADQDO010000017.1"/>
</dbReference>
<name>A0A931BXG4_9HYPH</name>
<dbReference type="AlphaFoldDB" id="A0A931BXG4"/>
<evidence type="ECO:0000313" key="3">
    <source>
        <dbReference type="Proteomes" id="UP000599312"/>
    </source>
</evidence>
<gene>
    <name evidence="2" type="ORF">I2H38_19900</name>
</gene>
<keyword evidence="1" id="KW-0472">Membrane</keyword>
<evidence type="ECO:0000313" key="2">
    <source>
        <dbReference type="EMBL" id="MBF9235630.1"/>
    </source>
</evidence>
<dbReference type="EMBL" id="JADQDO010000017">
    <property type="protein sequence ID" value="MBF9235630.1"/>
    <property type="molecule type" value="Genomic_DNA"/>
</dbReference>
<keyword evidence="3" id="KW-1185">Reference proteome</keyword>
<feature type="transmembrane region" description="Helical" evidence="1">
    <location>
        <begin position="66"/>
        <end position="87"/>
    </location>
</feature>
<keyword evidence="1" id="KW-1133">Transmembrane helix</keyword>
<dbReference type="Proteomes" id="UP000599312">
    <property type="component" value="Unassembled WGS sequence"/>
</dbReference>
<proteinExistence type="predicted"/>
<feature type="transmembrane region" description="Helical" evidence="1">
    <location>
        <begin position="37"/>
        <end position="54"/>
    </location>
</feature>
<keyword evidence="1" id="KW-0812">Transmembrane</keyword>
<protein>
    <submittedName>
        <fullName evidence="2">Uncharacterized protein</fullName>
    </submittedName>
</protein>
<accession>A0A931BXG4</accession>
<reference evidence="2" key="1">
    <citation type="submission" date="2020-11" db="EMBL/GenBank/DDBJ databases">
        <authorList>
            <person name="Kim M.K."/>
        </authorList>
    </citation>
    <scope>NUCLEOTIDE SEQUENCE</scope>
    <source>
        <strain evidence="2">BT350</strain>
    </source>
</reference>
<sequence length="93" mass="10535">MRNLYSVTTAQEAMRRLFKVRHDSVGKKGLFIKENAANIWMAGFAIIAISYFTFSPSGAEYRTLDFIIRAAIIFGSTIPTIVLHFLFSPKDDE</sequence>